<dbReference type="EMBL" id="PDTV01000005">
    <property type="protein sequence ID" value="PIE83365.1"/>
    <property type="molecule type" value="Genomic_DNA"/>
</dbReference>
<evidence type="ECO:0000313" key="1">
    <source>
        <dbReference type="EMBL" id="PIE83365.1"/>
    </source>
</evidence>
<gene>
    <name evidence="1" type="ORF">CSA09_02535</name>
</gene>
<dbReference type="Pfam" id="PF04325">
    <property type="entry name" value="DUF465"/>
    <property type="match status" value="1"/>
</dbReference>
<comment type="caution">
    <text evidence="1">The sequence shown here is derived from an EMBL/GenBank/DDBJ whole genome shotgun (WGS) entry which is preliminary data.</text>
</comment>
<dbReference type="InterPro" id="IPR007420">
    <property type="entry name" value="DUF465"/>
</dbReference>
<protein>
    <submittedName>
        <fullName evidence="1">GTP-binding protein</fullName>
    </submittedName>
</protein>
<reference evidence="1 2" key="1">
    <citation type="submission" date="2017-10" db="EMBL/GenBank/DDBJ databases">
        <title>Novel microbial diversity and functional potential in the marine mammal oral microbiome.</title>
        <authorList>
            <person name="Dudek N.K."/>
            <person name="Sun C.L."/>
            <person name="Burstein D."/>
            <person name="Kantor R.S."/>
            <person name="Aliaga Goltsman D.S."/>
            <person name="Bik E.M."/>
            <person name="Thomas B.C."/>
            <person name="Banfield J.F."/>
            <person name="Relman D.A."/>
        </authorList>
    </citation>
    <scope>NUCLEOTIDE SEQUENCE [LARGE SCALE GENOMIC DNA]</scope>
    <source>
        <strain evidence="1">DOLJORAL78_50_517</strain>
    </source>
</reference>
<dbReference type="Proteomes" id="UP000229278">
    <property type="component" value="Unassembled WGS sequence"/>
</dbReference>
<proteinExistence type="predicted"/>
<dbReference type="InterPro" id="IPR038444">
    <property type="entry name" value="DUF465_sf"/>
</dbReference>
<evidence type="ECO:0000313" key="2">
    <source>
        <dbReference type="Proteomes" id="UP000229278"/>
    </source>
</evidence>
<dbReference type="AlphaFoldDB" id="A0A2G6PFN7"/>
<accession>A0A2G6PFN7</accession>
<name>A0A2G6PFN7_9GAMM</name>
<sequence length="86" mass="10475">MLGESHDLFHEFPEYKNRIAELKAEDSRFAQLYDEYHQINDEVERTELQIENHSDFYTEDLKKQRLHLKDEIYAILRTRTDMSVQV</sequence>
<organism evidence="1 2">
    <name type="scientific">Candidatus Contendibacter odensensis</name>
    <dbReference type="NCBI Taxonomy" id="1400860"/>
    <lineage>
        <taxon>Bacteria</taxon>
        <taxon>Pseudomonadati</taxon>
        <taxon>Pseudomonadota</taxon>
        <taxon>Gammaproteobacteria</taxon>
        <taxon>Candidatus Competibacteraceae</taxon>
        <taxon>Candidatus Contendibacter</taxon>
    </lineage>
</organism>
<dbReference type="Gene3D" id="6.10.280.50">
    <property type="match status" value="1"/>
</dbReference>